<dbReference type="GO" id="GO:0005737">
    <property type="term" value="C:cytoplasm"/>
    <property type="evidence" value="ECO:0007669"/>
    <property type="project" value="TreeGrafter"/>
</dbReference>
<evidence type="ECO:0000313" key="3">
    <source>
        <dbReference type="EMBL" id="CAB4330484.1"/>
    </source>
</evidence>
<proteinExistence type="predicted"/>
<name>A0A6J6X1J9_9ZZZZ</name>
<dbReference type="Pfam" id="PF04909">
    <property type="entry name" value="Amidohydro_2"/>
    <property type="match status" value="1"/>
</dbReference>
<protein>
    <submittedName>
        <fullName evidence="7">Unannotated protein</fullName>
    </submittedName>
</protein>
<reference evidence="7" key="1">
    <citation type="submission" date="2020-05" db="EMBL/GenBank/DDBJ databases">
        <authorList>
            <person name="Chiriac C."/>
            <person name="Salcher M."/>
            <person name="Ghai R."/>
            <person name="Kavagutti S V."/>
        </authorList>
    </citation>
    <scope>NUCLEOTIDE SEQUENCE</scope>
</reference>
<evidence type="ECO:0000313" key="6">
    <source>
        <dbReference type="EMBL" id="CAB4637163.1"/>
    </source>
</evidence>
<dbReference type="EMBL" id="CAEZVC010000176">
    <property type="protein sequence ID" value="CAB4637163.1"/>
    <property type="molecule type" value="Genomic_DNA"/>
</dbReference>
<evidence type="ECO:0000313" key="10">
    <source>
        <dbReference type="EMBL" id="CAB5078493.1"/>
    </source>
</evidence>
<dbReference type="EMBL" id="CAEZTY010000122">
    <property type="protein sequence ID" value="CAB4600607.1"/>
    <property type="molecule type" value="Genomic_DNA"/>
</dbReference>
<dbReference type="AlphaFoldDB" id="A0A6J6X1J9"/>
<organism evidence="7">
    <name type="scientific">freshwater metagenome</name>
    <dbReference type="NCBI Taxonomy" id="449393"/>
    <lineage>
        <taxon>unclassified sequences</taxon>
        <taxon>metagenomes</taxon>
        <taxon>ecological metagenomes</taxon>
    </lineage>
</organism>
<dbReference type="InterPro" id="IPR032466">
    <property type="entry name" value="Metal_Hydrolase"/>
</dbReference>
<evidence type="ECO:0000313" key="7">
    <source>
        <dbReference type="EMBL" id="CAB4790752.1"/>
    </source>
</evidence>
<evidence type="ECO:0000313" key="4">
    <source>
        <dbReference type="EMBL" id="CAB4372113.1"/>
    </source>
</evidence>
<gene>
    <name evidence="5" type="ORF">UFOPK1762_01898</name>
    <name evidence="6" type="ORF">UFOPK1906_01847</name>
    <name evidence="7" type="ORF">UFOPK2969_00784</name>
    <name evidence="3" type="ORF">UFOPK3331_00130</name>
    <name evidence="8" type="ORF">UFOPK3785_01482</name>
    <name evidence="9" type="ORF">UFOPK3927_00851</name>
    <name evidence="4" type="ORF">UFOPK4201_01270</name>
    <name evidence="10" type="ORF">UFOPK4371_01644</name>
</gene>
<feature type="domain" description="Amidohydrolase-related" evidence="2">
    <location>
        <begin position="100"/>
        <end position="395"/>
    </location>
</feature>
<evidence type="ECO:0000256" key="1">
    <source>
        <dbReference type="ARBA" id="ARBA00023239"/>
    </source>
</evidence>
<evidence type="ECO:0000313" key="9">
    <source>
        <dbReference type="EMBL" id="CAB4983397.1"/>
    </source>
</evidence>
<keyword evidence="1" id="KW-0456">Lyase</keyword>
<dbReference type="InterPro" id="IPR032465">
    <property type="entry name" value="ACMSD"/>
</dbReference>
<dbReference type="Gene3D" id="3.20.20.140">
    <property type="entry name" value="Metal-dependent hydrolases"/>
    <property type="match status" value="1"/>
</dbReference>
<evidence type="ECO:0000313" key="5">
    <source>
        <dbReference type="EMBL" id="CAB4600607.1"/>
    </source>
</evidence>
<sequence length="403" mass="45431">MEIPRIISVDDHVVEPPDLWSSRLPEKYRERGPRVLRKKVKMGIIGGVFSFEVSEDDGVDCDVWYYDDLVYPFTRLSAAVGAEVVQNEPCTFDDILPGCYDQTARLADMDANHVEASICFPNILPRFCGQTFLEREDKELAMACITVYNDWMIDEWCAGAGYGRLIPMTIVPLWDVELAAKEIHRCAAKGSHSITFSESPVPLGLPSVHSGYWDPMFAACVETDTVVNMHIGSSSKMPSTAPDAPFIISSVLTFQNAMGSVLDYVFGGVFERFPDLRVAYSEGQAGWLPYILERADKLWEERLLDTTGFGSNLTVPPSTYMKQNVWYCVFDDETAMANRDVIGIDRLTFEVDYPHADSTFPHTKEVAERMAAKAGFNDFEAHRFFRGNAIELYKLDKYYGITK</sequence>
<dbReference type="InterPro" id="IPR006680">
    <property type="entry name" value="Amidohydro-rel"/>
</dbReference>
<dbReference type="GO" id="GO:0016831">
    <property type="term" value="F:carboxy-lyase activity"/>
    <property type="evidence" value="ECO:0007669"/>
    <property type="project" value="InterPro"/>
</dbReference>
<dbReference type="PANTHER" id="PTHR21240:SF28">
    <property type="entry name" value="ISO-OROTATE DECARBOXYLASE (EUROFUNG)"/>
    <property type="match status" value="1"/>
</dbReference>
<dbReference type="EMBL" id="CAFBRD010000119">
    <property type="protein sequence ID" value="CAB5078493.1"/>
    <property type="molecule type" value="Genomic_DNA"/>
</dbReference>
<dbReference type="PANTHER" id="PTHR21240">
    <property type="entry name" value="2-AMINO-3-CARBOXYLMUCONATE-6-SEMIALDEHYDE DECARBOXYLASE"/>
    <property type="match status" value="1"/>
</dbReference>
<dbReference type="EMBL" id="CAESAL010000003">
    <property type="protein sequence ID" value="CAB4330484.1"/>
    <property type="molecule type" value="Genomic_DNA"/>
</dbReference>
<evidence type="ECO:0000313" key="8">
    <source>
        <dbReference type="EMBL" id="CAB4960967.1"/>
    </source>
</evidence>
<dbReference type="EMBL" id="CAFAAD010000047">
    <property type="protein sequence ID" value="CAB4790752.1"/>
    <property type="molecule type" value="Genomic_DNA"/>
</dbReference>
<dbReference type="GO" id="GO:0019748">
    <property type="term" value="P:secondary metabolic process"/>
    <property type="evidence" value="ECO:0007669"/>
    <property type="project" value="TreeGrafter"/>
</dbReference>
<dbReference type="SUPFAM" id="SSF51556">
    <property type="entry name" value="Metallo-dependent hydrolases"/>
    <property type="match status" value="1"/>
</dbReference>
<dbReference type="EMBL" id="CAFBNJ010000089">
    <property type="protein sequence ID" value="CAB4960967.1"/>
    <property type="molecule type" value="Genomic_DNA"/>
</dbReference>
<accession>A0A6J6X1J9</accession>
<dbReference type="EMBL" id="CAFBOK010000085">
    <property type="protein sequence ID" value="CAB4983397.1"/>
    <property type="molecule type" value="Genomic_DNA"/>
</dbReference>
<dbReference type="EMBL" id="CAEUNJ010000055">
    <property type="protein sequence ID" value="CAB4372113.1"/>
    <property type="molecule type" value="Genomic_DNA"/>
</dbReference>
<evidence type="ECO:0000259" key="2">
    <source>
        <dbReference type="Pfam" id="PF04909"/>
    </source>
</evidence>
<dbReference type="GO" id="GO:0016787">
    <property type="term" value="F:hydrolase activity"/>
    <property type="evidence" value="ECO:0007669"/>
    <property type="project" value="InterPro"/>
</dbReference>